<evidence type="ECO:0000256" key="2">
    <source>
        <dbReference type="ARBA" id="ARBA00022763"/>
    </source>
</evidence>
<reference evidence="9" key="1">
    <citation type="submission" date="2021-12" db="EMBL/GenBank/DDBJ databases">
        <authorList>
            <person name="King R."/>
        </authorList>
    </citation>
    <scope>NUCLEOTIDE SEQUENCE</scope>
</reference>
<dbReference type="GO" id="GO:0045027">
    <property type="term" value="F:DNA end binding"/>
    <property type="evidence" value="ECO:0007669"/>
    <property type="project" value="TreeGrafter"/>
</dbReference>
<keyword evidence="3" id="KW-0238">DNA-binding</keyword>
<keyword evidence="4" id="KW-0234">DNA repair</keyword>
<keyword evidence="2" id="KW-0227">DNA damage</keyword>
<evidence type="ECO:0000256" key="5">
    <source>
        <dbReference type="ARBA" id="ARBA00023242"/>
    </source>
</evidence>
<dbReference type="PANTHER" id="PTHR32235">
    <property type="entry name" value="NON-HOMOLOGOUS END-JOINING FACTOR 1"/>
    <property type="match status" value="1"/>
</dbReference>
<dbReference type="GO" id="GO:0006303">
    <property type="term" value="P:double-strand break repair via nonhomologous end joining"/>
    <property type="evidence" value="ECO:0007669"/>
    <property type="project" value="TreeGrafter"/>
</dbReference>
<evidence type="ECO:0000313" key="9">
    <source>
        <dbReference type="EMBL" id="CAH0386222.1"/>
    </source>
</evidence>
<organism evidence="9 10">
    <name type="scientific">Bemisia tabaci</name>
    <name type="common">Sweetpotato whitefly</name>
    <name type="synonym">Aleurodes tabaci</name>
    <dbReference type="NCBI Taxonomy" id="7038"/>
    <lineage>
        <taxon>Eukaryota</taxon>
        <taxon>Metazoa</taxon>
        <taxon>Ecdysozoa</taxon>
        <taxon>Arthropoda</taxon>
        <taxon>Hexapoda</taxon>
        <taxon>Insecta</taxon>
        <taxon>Pterygota</taxon>
        <taxon>Neoptera</taxon>
        <taxon>Paraneoptera</taxon>
        <taxon>Hemiptera</taxon>
        <taxon>Sternorrhyncha</taxon>
        <taxon>Aleyrodoidea</taxon>
        <taxon>Aleyrodidae</taxon>
        <taxon>Aleyrodinae</taxon>
        <taxon>Bemisia</taxon>
    </lineage>
</organism>
<evidence type="ECO:0000256" key="4">
    <source>
        <dbReference type="ARBA" id="ARBA00023204"/>
    </source>
</evidence>
<dbReference type="InterPro" id="IPR038051">
    <property type="entry name" value="XRCC4-like_N_sf"/>
</dbReference>
<dbReference type="PANTHER" id="PTHR32235:SF1">
    <property type="entry name" value="NON-HOMOLOGOUS END-JOINING FACTOR 1"/>
    <property type="match status" value="1"/>
</dbReference>
<evidence type="ECO:0000256" key="1">
    <source>
        <dbReference type="ARBA" id="ARBA00004123"/>
    </source>
</evidence>
<protein>
    <recommendedName>
        <fullName evidence="7">Non-homologous end-joining factor 1</fullName>
    </recommendedName>
</protein>
<evidence type="ECO:0000313" key="10">
    <source>
        <dbReference type="Proteomes" id="UP001152759"/>
    </source>
</evidence>
<evidence type="ECO:0000256" key="6">
    <source>
        <dbReference type="ARBA" id="ARBA00025747"/>
    </source>
</evidence>
<evidence type="ECO:0000259" key="8">
    <source>
        <dbReference type="Pfam" id="PF09302"/>
    </source>
</evidence>
<dbReference type="GO" id="GO:0032807">
    <property type="term" value="C:DNA ligase IV complex"/>
    <property type="evidence" value="ECO:0007669"/>
    <property type="project" value="TreeGrafter"/>
</dbReference>
<feature type="domain" description="XLF-like N-terminal" evidence="8">
    <location>
        <begin position="2"/>
        <end position="104"/>
    </location>
</feature>
<keyword evidence="10" id="KW-1185">Reference proteome</keyword>
<dbReference type="CDD" id="cd22285">
    <property type="entry name" value="HD_XLF_N"/>
    <property type="match status" value="1"/>
</dbReference>
<dbReference type="Proteomes" id="UP001152759">
    <property type="component" value="Chromosome 3"/>
</dbReference>
<dbReference type="InterPro" id="IPR052287">
    <property type="entry name" value="NHEJ_factor"/>
</dbReference>
<dbReference type="AlphaFoldDB" id="A0A9P0A4H9"/>
<dbReference type="EMBL" id="OU963864">
    <property type="protein sequence ID" value="CAH0386222.1"/>
    <property type="molecule type" value="Genomic_DNA"/>
</dbReference>
<sequence>MSWQVLKQGDKDYLIRCIFKDDQVILKLSDLVQFWSDSFSLKDVTTLFQEQNPLVEAPEASLVKYIKNILDINKSEVKVVKSEDCMKVSLQFTCNFQGIIFSLHLSMPLMEPHALYDDITVPLLLTVQNLQAHKKYLSDQLKKKDIEINEYKLEGYQITRKTVETVKFDESILSDLPLSGEDVESKKLLNIIPQCKIFDALYQLLEDKKTAEHSTKTANKNANTSCALSKIESLQNEDDSQVSKRQKLNH</sequence>
<dbReference type="Gene3D" id="1.10.287.450">
    <property type="entry name" value="Helix hairpin bin"/>
    <property type="match status" value="1"/>
</dbReference>
<dbReference type="Pfam" id="PF09302">
    <property type="entry name" value="XLF"/>
    <property type="match status" value="1"/>
</dbReference>
<accession>A0A9P0A4H9</accession>
<dbReference type="InterPro" id="IPR015381">
    <property type="entry name" value="XLF-like_N"/>
</dbReference>
<comment type="subcellular location">
    <subcellularLocation>
        <location evidence="1">Nucleus</location>
    </subcellularLocation>
</comment>
<gene>
    <name evidence="9" type="ORF">BEMITA_LOCUS5372</name>
</gene>
<dbReference type="Gene3D" id="2.170.210.10">
    <property type="entry name" value="DNA double-strand break repair and VJ recombination XRCC4, N-terminal"/>
    <property type="match status" value="1"/>
</dbReference>
<comment type="similarity">
    <text evidence="6">Belongs to the XRCC4-XLF family. XLF subfamily.</text>
</comment>
<evidence type="ECO:0000256" key="3">
    <source>
        <dbReference type="ARBA" id="ARBA00023125"/>
    </source>
</evidence>
<keyword evidence="5" id="KW-0539">Nucleus</keyword>
<evidence type="ECO:0000256" key="7">
    <source>
        <dbReference type="ARBA" id="ARBA00044529"/>
    </source>
</evidence>
<proteinExistence type="inferred from homology"/>
<name>A0A9P0A4H9_BEMTA</name>